<feature type="compositionally biased region" description="Basic and acidic residues" evidence="1">
    <location>
        <begin position="1"/>
        <end position="16"/>
    </location>
</feature>
<keyword evidence="2" id="KW-0472">Membrane</keyword>
<evidence type="ECO:0000256" key="2">
    <source>
        <dbReference type="SAM" id="Phobius"/>
    </source>
</evidence>
<sequence length="461" mass="50687">MSSNRRAADPFDETGHRGRRGGGLLKGASGLIALIATAAGLSYLFGDEIQAFVEEVDAERRAANETFKTMGSDELSKLPPDRYEMAGFKVYFDTGSDTLSDYSKRRISEAYEASAKACEGDLHIRAVGHDDQRSEEQAAYYLGWDRAEAVARHLYDEVGMWGVVSYGSVGNRAPDVRSEGPLAWAQNRRVVGQTFCDTRWPRSEILGEKSPRKLLVDEEEKAKRRAPPFWETYSFSVYFGHGSSEPQVPERFTIEKSMLSAWEACEGALSIELEGHDDFFGDRFSSLDISRERASRVADVMVEDLWATQKGDIRRAGYGREQPKFKGIDSETAALHRRVDAKLYCNAARANAARPEPQDFGLSLVFSEDQQSLSALDTARISSRAKRARAVCAGTLYADATLSSGPGGDDGEQNRTRREASLKRTLEGSGGFDAETLEVAVSGSEAASDAARAEIAFRCEA</sequence>
<feature type="transmembrane region" description="Helical" evidence="2">
    <location>
        <begin position="24"/>
        <end position="45"/>
    </location>
</feature>
<proteinExistence type="predicted"/>
<dbReference type="AlphaFoldDB" id="A0A7Y3RKJ8"/>
<keyword evidence="2" id="KW-0812">Transmembrane</keyword>
<evidence type="ECO:0000313" key="3">
    <source>
        <dbReference type="EMBL" id="NNU15754.1"/>
    </source>
</evidence>
<feature type="region of interest" description="Disordered" evidence="1">
    <location>
        <begin position="1"/>
        <end position="20"/>
    </location>
</feature>
<organism evidence="3 4">
    <name type="scientific">Parvularcula mediterranea</name>
    <dbReference type="NCBI Taxonomy" id="2732508"/>
    <lineage>
        <taxon>Bacteria</taxon>
        <taxon>Pseudomonadati</taxon>
        <taxon>Pseudomonadota</taxon>
        <taxon>Alphaproteobacteria</taxon>
        <taxon>Parvularculales</taxon>
        <taxon>Parvularculaceae</taxon>
        <taxon>Parvularcula</taxon>
    </lineage>
</organism>
<dbReference type="SUPFAM" id="SSF103088">
    <property type="entry name" value="OmpA-like"/>
    <property type="match status" value="2"/>
</dbReference>
<keyword evidence="2" id="KW-1133">Transmembrane helix</keyword>
<evidence type="ECO:0000256" key="1">
    <source>
        <dbReference type="SAM" id="MobiDB-lite"/>
    </source>
</evidence>
<name>A0A7Y3RKJ8_9PROT</name>
<gene>
    <name evidence="3" type="ORF">HK107_05400</name>
</gene>
<dbReference type="InterPro" id="IPR050330">
    <property type="entry name" value="Bact_OuterMem_StrucFunc"/>
</dbReference>
<dbReference type="RefSeq" id="WP_173197430.1">
    <property type="nucleotide sequence ID" value="NZ_JABFCX010000002.1"/>
</dbReference>
<evidence type="ECO:0000313" key="4">
    <source>
        <dbReference type="Proteomes" id="UP000536835"/>
    </source>
</evidence>
<dbReference type="PANTHER" id="PTHR30329">
    <property type="entry name" value="STATOR ELEMENT OF FLAGELLAR MOTOR COMPLEX"/>
    <property type="match status" value="1"/>
</dbReference>
<comment type="caution">
    <text evidence="3">The sequence shown here is derived from an EMBL/GenBank/DDBJ whole genome shotgun (WGS) entry which is preliminary data.</text>
</comment>
<protein>
    <recommendedName>
        <fullName evidence="5">OmpA family protein</fullName>
    </recommendedName>
</protein>
<keyword evidence="4" id="KW-1185">Reference proteome</keyword>
<dbReference type="EMBL" id="JABFCX010000002">
    <property type="protein sequence ID" value="NNU15754.1"/>
    <property type="molecule type" value="Genomic_DNA"/>
</dbReference>
<dbReference type="InterPro" id="IPR036737">
    <property type="entry name" value="OmpA-like_sf"/>
</dbReference>
<accession>A0A7Y3RKJ8</accession>
<dbReference type="Proteomes" id="UP000536835">
    <property type="component" value="Unassembled WGS sequence"/>
</dbReference>
<dbReference type="Gene3D" id="3.30.1330.60">
    <property type="entry name" value="OmpA-like domain"/>
    <property type="match status" value="2"/>
</dbReference>
<dbReference type="PANTHER" id="PTHR30329:SF21">
    <property type="entry name" value="LIPOPROTEIN YIAD-RELATED"/>
    <property type="match status" value="1"/>
</dbReference>
<evidence type="ECO:0008006" key="5">
    <source>
        <dbReference type="Google" id="ProtNLM"/>
    </source>
</evidence>
<reference evidence="3 4" key="1">
    <citation type="submission" date="2020-05" db="EMBL/GenBank/DDBJ databases">
        <title>Parvularcula mediterraneae sp. nov., isolated from polypropylene straw from shallow seawater of the seashore of Laganas in Zakynthos island, Greece.</title>
        <authorList>
            <person name="Szabo I."/>
            <person name="Al-Omari J."/>
            <person name="Rado J."/>
            <person name="Szerdahelyi G.S."/>
        </authorList>
    </citation>
    <scope>NUCLEOTIDE SEQUENCE [LARGE SCALE GENOMIC DNA]</scope>
    <source>
        <strain evidence="3 4">ZS-1/3</strain>
    </source>
</reference>